<evidence type="ECO:0000313" key="1">
    <source>
        <dbReference type="EMBL" id="KZD20398.1"/>
    </source>
</evidence>
<proteinExistence type="predicted"/>
<sequence length="95" mass="9867">MRITLSEKEEVAHAGHFLGSIPTMTALLNHYHPVAIAPAAVPSMIAAIFRARAAVAAVIVAGHSVILADANAHVLRTCKGRGSYGRHDGSGKCVS</sequence>
<gene>
    <name evidence="1" type="ORF">A4A58_19390</name>
</gene>
<dbReference type="Proteomes" id="UP000076574">
    <property type="component" value="Unassembled WGS sequence"/>
</dbReference>
<dbReference type="AlphaFoldDB" id="A0A163X4E4"/>
<reference evidence="1 2" key="1">
    <citation type="submission" date="2016-03" db="EMBL/GenBank/DDBJ databases">
        <title>Microsymbionts genomes from the relict species Vavilovia formosa (Stev.) Fed.</title>
        <authorList>
            <person name="Kopat V."/>
            <person name="Chirak E."/>
            <person name="Kimeklis A."/>
            <person name="Andronov E."/>
        </authorList>
    </citation>
    <scope>NUCLEOTIDE SEQUENCE [LARGE SCALE GENOMIC DNA]</scope>
    <source>
        <strain evidence="1 2">Vaf07</strain>
    </source>
</reference>
<keyword evidence="2" id="KW-1185">Reference proteome</keyword>
<evidence type="ECO:0000313" key="2">
    <source>
        <dbReference type="Proteomes" id="UP000076574"/>
    </source>
</evidence>
<comment type="caution">
    <text evidence="1">The sequence shown here is derived from an EMBL/GenBank/DDBJ whole genome shotgun (WGS) entry which is preliminary data.</text>
</comment>
<name>A0A163X4E4_9BRAD</name>
<organism evidence="1 2">
    <name type="scientific">Tardiphaga robiniae</name>
    <dbReference type="NCBI Taxonomy" id="943830"/>
    <lineage>
        <taxon>Bacteria</taxon>
        <taxon>Pseudomonadati</taxon>
        <taxon>Pseudomonadota</taxon>
        <taxon>Alphaproteobacteria</taxon>
        <taxon>Hyphomicrobiales</taxon>
        <taxon>Nitrobacteraceae</taxon>
        <taxon>Tardiphaga</taxon>
    </lineage>
</organism>
<accession>A0A163X4E4</accession>
<protein>
    <submittedName>
        <fullName evidence="1">Uncharacterized protein</fullName>
    </submittedName>
</protein>
<dbReference type="EMBL" id="LVYV01000056">
    <property type="protein sequence ID" value="KZD20398.1"/>
    <property type="molecule type" value="Genomic_DNA"/>
</dbReference>